<dbReference type="GO" id="GO:0005524">
    <property type="term" value="F:ATP binding"/>
    <property type="evidence" value="ECO:0007669"/>
    <property type="project" value="UniProtKB-KW"/>
</dbReference>
<keyword evidence="2" id="KW-1133">Transmembrane helix</keyword>
<sequence length="61" mass="6924">MLNYLHFFTYAFNGLKYAVTNHRSFLIQVIAAVLAFVAGLFFRITRLEWLILVVSSGGVLT</sequence>
<gene>
    <name evidence="3" type="ORF">KC573_03525</name>
</gene>
<protein>
    <submittedName>
        <fullName evidence="3">Diacylglycerol kinase family protein</fullName>
    </submittedName>
</protein>
<keyword evidence="1" id="KW-0547">Nucleotide-binding</keyword>
<keyword evidence="3" id="KW-0808">Transferase</keyword>
<keyword evidence="1" id="KW-0067">ATP-binding</keyword>
<feature type="non-terminal residue" evidence="3">
    <location>
        <position position="61"/>
    </location>
</feature>
<reference evidence="3" key="1">
    <citation type="submission" date="2020-04" db="EMBL/GenBank/DDBJ databases">
        <authorList>
            <person name="Zhang T."/>
        </authorList>
    </citation>
    <scope>NUCLEOTIDE SEQUENCE</scope>
    <source>
        <strain evidence="3">HKST-UBA02</strain>
    </source>
</reference>
<feature type="binding site" evidence="1">
    <location>
        <position position="10"/>
    </location>
    <ligand>
        <name>ATP</name>
        <dbReference type="ChEBI" id="CHEBI:30616"/>
    </ligand>
</feature>
<keyword evidence="2" id="KW-0812">Transmembrane</keyword>
<name>A0A955LWD7_UNCKA</name>
<organism evidence="3 4">
    <name type="scientific">candidate division WWE3 bacterium</name>
    <dbReference type="NCBI Taxonomy" id="2053526"/>
    <lineage>
        <taxon>Bacteria</taxon>
        <taxon>Katanobacteria</taxon>
    </lineage>
</organism>
<comment type="caution">
    <text evidence="3">The sequence shown here is derived from an EMBL/GenBank/DDBJ whole genome shotgun (WGS) entry which is preliminary data.</text>
</comment>
<dbReference type="Gene3D" id="1.10.287.3610">
    <property type="match status" value="1"/>
</dbReference>
<dbReference type="GO" id="GO:0016020">
    <property type="term" value="C:membrane"/>
    <property type="evidence" value="ECO:0007669"/>
    <property type="project" value="InterPro"/>
</dbReference>
<dbReference type="CDD" id="cd14265">
    <property type="entry name" value="UDPK_IM_like"/>
    <property type="match status" value="1"/>
</dbReference>
<evidence type="ECO:0000256" key="2">
    <source>
        <dbReference type="SAM" id="Phobius"/>
    </source>
</evidence>
<evidence type="ECO:0000313" key="3">
    <source>
        <dbReference type="EMBL" id="MCA9397876.1"/>
    </source>
</evidence>
<dbReference type="InterPro" id="IPR033717">
    <property type="entry name" value="UDPK"/>
</dbReference>
<reference evidence="3" key="2">
    <citation type="journal article" date="2021" name="Microbiome">
        <title>Successional dynamics and alternative stable states in a saline activated sludge microbial community over 9 years.</title>
        <authorList>
            <person name="Wang Y."/>
            <person name="Ye J."/>
            <person name="Ju F."/>
            <person name="Liu L."/>
            <person name="Boyd J.A."/>
            <person name="Deng Y."/>
            <person name="Parks D.H."/>
            <person name="Jiang X."/>
            <person name="Yin X."/>
            <person name="Woodcroft B.J."/>
            <person name="Tyson G.W."/>
            <person name="Hugenholtz P."/>
            <person name="Polz M.F."/>
            <person name="Zhang T."/>
        </authorList>
    </citation>
    <scope>NUCLEOTIDE SEQUENCE</scope>
    <source>
        <strain evidence="3">HKST-UBA02</strain>
    </source>
</reference>
<dbReference type="InterPro" id="IPR036945">
    <property type="entry name" value="DAGK_sf"/>
</dbReference>
<dbReference type="GO" id="GO:0008654">
    <property type="term" value="P:phospholipid biosynthetic process"/>
    <property type="evidence" value="ECO:0007669"/>
    <property type="project" value="InterPro"/>
</dbReference>
<accession>A0A955LWD7</accession>
<evidence type="ECO:0000256" key="1">
    <source>
        <dbReference type="PIRSR" id="PIRSR600829-3"/>
    </source>
</evidence>
<evidence type="ECO:0000313" key="4">
    <source>
        <dbReference type="Proteomes" id="UP000699691"/>
    </source>
</evidence>
<keyword evidence="2" id="KW-0472">Membrane</keyword>
<dbReference type="Pfam" id="PF01219">
    <property type="entry name" value="DAGK_prokar"/>
    <property type="match status" value="1"/>
</dbReference>
<dbReference type="GO" id="GO:0016301">
    <property type="term" value="F:kinase activity"/>
    <property type="evidence" value="ECO:0007669"/>
    <property type="project" value="UniProtKB-KW"/>
</dbReference>
<dbReference type="InterPro" id="IPR000829">
    <property type="entry name" value="DAGK"/>
</dbReference>
<dbReference type="AlphaFoldDB" id="A0A955LWD7"/>
<dbReference type="EMBL" id="JAGQKY010000176">
    <property type="protein sequence ID" value="MCA9397876.1"/>
    <property type="molecule type" value="Genomic_DNA"/>
</dbReference>
<keyword evidence="3" id="KW-0418">Kinase</keyword>
<feature type="transmembrane region" description="Helical" evidence="2">
    <location>
        <begin position="25"/>
        <end position="42"/>
    </location>
</feature>
<dbReference type="Proteomes" id="UP000699691">
    <property type="component" value="Unassembled WGS sequence"/>
</dbReference>
<proteinExistence type="predicted"/>